<protein>
    <recommendedName>
        <fullName evidence="3">Spore germination protein GerPE</fullName>
    </recommendedName>
</protein>
<keyword evidence="2" id="KW-1185">Reference proteome</keyword>
<comment type="caution">
    <text evidence="1">The sequence shown here is derived from an EMBL/GenBank/DDBJ whole genome shotgun (WGS) entry which is preliminary data.</text>
</comment>
<dbReference type="Proteomes" id="UP000621492">
    <property type="component" value="Unassembled WGS sequence"/>
</dbReference>
<dbReference type="EMBL" id="BMJD01000010">
    <property type="protein sequence ID" value="GGB39598.1"/>
    <property type="molecule type" value="Genomic_DNA"/>
</dbReference>
<evidence type="ECO:0000313" key="2">
    <source>
        <dbReference type="Proteomes" id="UP000621492"/>
    </source>
</evidence>
<organism evidence="1 2">
    <name type="scientific">Lentibacillus populi</name>
    <dbReference type="NCBI Taxonomy" id="1827502"/>
    <lineage>
        <taxon>Bacteria</taxon>
        <taxon>Bacillati</taxon>
        <taxon>Bacillota</taxon>
        <taxon>Bacilli</taxon>
        <taxon>Bacillales</taxon>
        <taxon>Bacillaceae</taxon>
        <taxon>Lentibacillus</taxon>
    </lineage>
</organism>
<reference evidence="1" key="2">
    <citation type="submission" date="2020-09" db="EMBL/GenBank/DDBJ databases">
        <authorList>
            <person name="Sun Q."/>
            <person name="Zhou Y."/>
        </authorList>
    </citation>
    <scope>NUCLEOTIDE SEQUENCE</scope>
    <source>
        <strain evidence="1">CGMCC 1.15454</strain>
    </source>
</reference>
<gene>
    <name evidence="1" type="ORF">GCM10011409_16390</name>
</gene>
<dbReference type="InterPro" id="IPR024496">
    <property type="entry name" value="Spore_germ_GerPE"/>
</dbReference>
<dbReference type="RefSeq" id="WP_159457752.1">
    <property type="nucleotide sequence ID" value="NZ_BMJD01000010.1"/>
</dbReference>
<evidence type="ECO:0000313" key="1">
    <source>
        <dbReference type="EMBL" id="GGB39598.1"/>
    </source>
</evidence>
<dbReference type="Pfam" id="PF10970">
    <property type="entry name" value="GerPE"/>
    <property type="match status" value="1"/>
</dbReference>
<accession>A0A9W5TWL4</accession>
<dbReference type="AlphaFoldDB" id="A0A9W5TWL4"/>
<sequence>MEKRTACVKNVEGASVAFSSILAIGDTEFSRPISRVIAVQKEGAVFTPKDDVPFTNYDLFTRPAKWLNKSSNVKQRIYHHEPSIHVQQAQFIGVDTSSIFQIGSIHKLSAEARIKHFRILREEDVSPAQST</sequence>
<proteinExistence type="predicted"/>
<name>A0A9W5TWL4_9BACI</name>
<evidence type="ECO:0008006" key="3">
    <source>
        <dbReference type="Google" id="ProtNLM"/>
    </source>
</evidence>
<reference evidence="1" key="1">
    <citation type="journal article" date="2014" name="Int. J. Syst. Evol. Microbiol.">
        <title>Complete genome sequence of Corynebacterium casei LMG S-19264T (=DSM 44701T), isolated from a smear-ripened cheese.</title>
        <authorList>
            <consortium name="US DOE Joint Genome Institute (JGI-PGF)"/>
            <person name="Walter F."/>
            <person name="Albersmeier A."/>
            <person name="Kalinowski J."/>
            <person name="Ruckert C."/>
        </authorList>
    </citation>
    <scope>NUCLEOTIDE SEQUENCE</scope>
    <source>
        <strain evidence="1">CGMCC 1.15454</strain>
    </source>
</reference>